<dbReference type="GO" id="GO:0003677">
    <property type="term" value="F:DNA binding"/>
    <property type="evidence" value="ECO:0007669"/>
    <property type="project" value="UniProtKB-KW"/>
</dbReference>
<protein>
    <recommendedName>
        <fullName evidence="7">Arginine repressor</fullName>
    </recommendedName>
</protein>
<keyword evidence="11" id="KW-1185">Reference proteome</keyword>
<comment type="function">
    <text evidence="7">Regulates arginine biosynthesis genes.</text>
</comment>
<feature type="domain" description="Arginine repressor C-terminal" evidence="9">
    <location>
        <begin position="81"/>
        <end position="141"/>
    </location>
</feature>
<dbReference type="InterPro" id="IPR036251">
    <property type="entry name" value="Arg_repress_C_sf"/>
</dbReference>
<reference evidence="11" key="1">
    <citation type="submission" date="2017-02" db="EMBL/GenBank/DDBJ databases">
        <authorList>
            <person name="Varghese N."/>
            <person name="Submissions S."/>
        </authorList>
    </citation>
    <scope>NUCLEOTIDE SEQUENCE [LARGE SCALE GENOMIC DNA]</scope>
    <source>
        <strain evidence="11">ATCC BAA-1030</strain>
    </source>
</reference>
<dbReference type="GO" id="GO:0034618">
    <property type="term" value="F:arginine binding"/>
    <property type="evidence" value="ECO:0007669"/>
    <property type="project" value="InterPro"/>
</dbReference>
<dbReference type="Gene3D" id="3.30.1360.40">
    <property type="match status" value="1"/>
</dbReference>
<dbReference type="GO" id="GO:0051259">
    <property type="term" value="P:protein complex oligomerization"/>
    <property type="evidence" value="ECO:0007669"/>
    <property type="project" value="InterPro"/>
</dbReference>
<dbReference type="UniPathway" id="UPA00068"/>
<evidence type="ECO:0000259" key="8">
    <source>
        <dbReference type="Pfam" id="PF01316"/>
    </source>
</evidence>
<evidence type="ECO:0000256" key="6">
    <source>
        <dbReference type="ARBA" id="ARBA00023163"/>
    </source>
</evidence>
<comment type="similarity">
    <text evidence="2 7">Belongs to the ArgR family.</text>
</comment>
<gene>
    <name evidence="7" type="primary">argR</name>
    <name evidence="10" type="ORF">SAMN02745116_01525</name>
</gene>
<dbReference type="GO" id="GO:0005737">
    <property type="term" value="C:cytoplasm"/>
    <property type="evidence" value="ECO:0007669"/>
    <property type="project" value="UniProtKB-SubCell"/>
</dbReference>
<dbReference type="SUPFAM" id="SSF55252">
    <property type="entry name" value="C-terminal domain of arginine repressor"/>
    <property type="match status" value="1"/>
</dbReference>
<evidence type="ECO:0000256" key="1">
    <source>
        <dbReference type="ARBA" id="ARBA00004496"/>
    </source>
</evidence>
<evidence type="ECO:0000313" key="10">
    <source>
        <dbReference type="EMBL" id="SJZ81869.1"/>
    </source>
</evidence>
<proteinExistence type="inferred from homology"/>
<dbReference type="PANTHER" id="PTHR34471">
    <property type="entry name" value="ARGININE REPRESSOR"/>
    <property type="match status" value="1"/>
</dbReference>
<accession>A0A1T4NRI9</accession>
<keyword evidence="5 7" id="KW-0238">DNA-binding</keyword>
<dbReference type="InterPro" id="IPR036390">
    <property type="entry name" value="WH_DNA-bd_sf"/>
</dbReference>
<dbReference type="PRINTS" id="PR01467">
    <property type="entry name" value="ARGREPRESSOR"/>
</dbReference>
<dbReference type="GO" id="GO:0006526">
    <property type="term" value="P:L-arginine biosynthetic process"/>
    <property type="evidence" value="ECO:0007669"/>
    <property type="project" value="UniProtKB-UniPathway"/>
</dbReference>
<evidence type="ECO:0000259" key="9">
    <source>
        <dbReference type="Pfam" id="PF02863"/>
    </source>
</evidence>
<dbReference type="InterPro" id="IPR036388">
    <property type="entry name" value="WH-like_DNA-bd_sf"/>
</dbReference>
<evidence type="ECO:0000256" key="2">
    <source>
        <dbReference type="ARBA" id="ARBA00008316"/>
    </source>
</evidence>
<keyword evidence="7" id="KW-0678">Repressor</keyword>
<dbReference type="STRING" id="263852.SAMN02745116_01525"/>
<keyword evidence="7" id="KW-0055">Arginine biosynthesis</keyword>
<organism evidence="10 11">
    <name type="scientific">Pilibacter termitis</name>
    <dbReference type="NCBI Taxonomy" id="263852"/>
    <lineage>
        <taxon>Bacteria</taxon>
        <taxon>Bacillati</taxon>
        <taxon>Bacillota</taxon>
        <taxon>Bacilli</taxon>
        <taxon>Lactobacillales</taxon>
        <taxon>Enterococcaceae</taxon>
        <taxon>Pilibacter</taxon>
    </lineage>
</organism>
<dbReference type="PANTHER" id="PTHR34471:SF1">
    <property type="entry name" value="ARGININE REPRESSOR"/>
    <property type="match status" value="1"/>
</dbReference>
<evidence type="ECO:0000256" key="4">
    <source>
        <dbReference type="ARBA" id="ARBA00023015"/>
    </source>
</evidence>
<dbReference type="GO" id="GO:0003700">
    <property type="term" value="F:DNA-binding transcription factor activity"/>
    <property type="evidence" value="ECO:0007669"/>
    <property type="project" value="UniProtKB-UniRule"/>
</dbReference>
<dbReference type="RefSeq" id="WP_078807460.1">
    <property type="nucleotide sequence ID" value="NZ_FUXI01000016.1"/>
</dbReference>
<dbReference type="Proteomes" id="UP000190328">
    <property type="component" value="Unassembled WGS sequence"/>
</dbReference>
<feature type="domain" description="Arginine repressor DNA-binding" evidence="8">
    <location>
        <begin position="1"/>
        <end position="62"/>
    </location>
</feature>
<keyword evidence="3 7" id="KW-0963">Cytoplasm</keyword>
<comment type="pathway">
    <text evidence="7">Amino-acid biosynthesis; L-arginine biosynthesis [regulation].</text>
</comment>
<dbReference type="InterPro" id="IPR020900">
    <property type="entry name" value="Arg_repress_DNA-bd"/>
</dbReference>
<dbReference type="SUPFAM" id="SSF46785">
    <property type="entry name" value="Winged helix' DNA-binding domain"/>
    <property type="match status" value="1"/>
</dbReference>
<dbReference type="Pfam" id="PF02863">
    <property type="entry name" value="Arg_repressor_C"/>
    <property type="match status" value="1"/>
</dbReference>
<evidence type="ECO:0000256" key="5">
    <source>
        <dbReference type="ARBA" id="ARBA00023125"/>
    </source>
</evidence>
<dbReference type="Gene3D" id="1.10.10.10">
    <property type="entry name" value="Winged helix-like DNA-binding domain superfamily/Winged helix DNA-binding domain"/>
    <property type="match status" value="1"/>
</dbReference>
<dbReference type="AlphaFoldDB" id="A0A1T4NRI9"/>
<evidence type="ECO:0000313" key="11">
    <source>
        <dbReference type="Proteomes" id="UP000190328"/>
    </source>
</evidence>
<evidence type="ECO:0000256" key="3">
    <source>
        <dbReference type="ARBA" id="ARBA00022490"/>
    </source>
</evidence>
<sequence>MKKTERQQLILEFISTKKISSQEEIVSLLEKRGLYVAQATISRDIHELNIVKVVSKTGGLCYERAIQQSQTEQQTIGKSPILQIERLNNQIFLTTLPGNAYAKKREFREILEDIFAMISDDDSLLLTFHTENSAKKAEQILLKELL</sequence>
<dbReference type="HAMAP" id="MF_00173">
    <property type="entry name" value="Arg_repressor"/>
    <property type="match status" value="1"/>
</dbReference>
<dbReference type="InterPro" id="IPR020899">
    <property type="entry name" value="Arg_repress_C"/>
</dbReference>
<dbReference type="OrthoDB" id="9807089at2"/>
<comment type="subcellular location">
    <subcellularLocation>
        <location evidence="1 7">Cytoplasm</location>
    </subcellularLocation>
</comment>
<dbReference type="GO" id="GO:1900079">
    <property type="term" value="P:regulation of arginine biosynthetic process"/>
    <property type="evidence" value="ECO:0007669"/>
    <property type="project" value="UniProtKB-UniRule"/>
</dbReference>
<dbReference type="InterPro" id="IPR001669">
    <property type="entry name" value="Arg_repress"/>
</dbReference>
<keyword evidence="6 7" id="KW-0804">Transcription</keyword>
<name>A0A1T4NRI9_9ENTE</name>
<dbReference type="Pfam" id="PF01316">
    <property type="entry name" value="Arg_repressor"/>
    <property type="match status" value="1"/>
</dbReference>
<evidence type="ECO:0000256" key="7">
    <source>
        <dbReference type="HAMAP-Rule" id="MF_00173"/>
    </source>
</evidence>
<keyword evidence="7" id="KW-0028">Amino-acid biosynthesis</keyword>
<keyword evidence="4 7" id="KW-0805">Transcription regulation</keyword>
<dbReference type="EMBL" id="FUXI01000016">
    <property type="protein sequence ID" value="SJZ81869.1"/>
    <property type="molecule type" value="Genomic_DNA"/>
</dbReference>